<gene>
    <name evidence="9" type="ORF">A1O9_10361</name>
</gene>
<dbReference type="GO" id="GO:0000932">
    <property type="term" value="C:P-body"/>
    <property type="evidence" value="ECO:0007669"/>
    <property type="project" value="UniProtKB-SubCell"/>
</dbReference>
<sequence>MSFFGFDTSLPRDRSTGNNKGIFDHANPFTEVAKARKLQAFQDTEEEILDFEDTYDGLGNQLQETGDDQNDDTFGGGADPTTGPGASGKEFDFFGNTAQVAGAIDEEHLRYNLQHHQNAPTHLTQKPKRSGYEKYQDPGYIPDIQAKSGAWGSKSHQTTQSYTDEARISTARPNDTPAPRIQDAPRAPQPMLSLDEVEAAMLAQSRAQQPPYPLRQPYPFPMQHAQPPPQPQYQPVPPQPAPSFQQPPPPQQPRASQSPQRHNRAPSQPSQPRGGQHPLQILQNPNRPRHSPQPSLDRNQNASQPAGAPAASNPPNLMELSEDQRKAYLEEDAKRAKRNHKIFLLSKGNGLMTPQDKNFITRIQLQQLVTATGASTDSTSETALNEDFYYQVYSQIRGAPRQHPTQPLGHFAQTYLFQTGSRTGGRRQNVNGDNHMQRMQQQVQRAVEAAKLKPKNKQLIIEGSLGKISFSNAKTPKPLLNIKRQESSDSRPATGNVNNVNPSDRKTILKNIEQVYTTLMRLEDNERRMPPPPTEGDADSVQAHIDWRQKLQELNTALWQGLKVLDPIVPGSTVVHPFIAFLSFSKGKKAIPRVFHQIGQEQRLTILTMIVIHLDQLDVIREAQLASGESQPPPHVREEIELFSHAVMPCLLGYVSEAPINIVIGLLGLLIDHTNLVTVFHTKIGLGMLTMLLSRAELVKESGSVSDADWQQWTTLYNRLFDHLELILATIFPGPVNSGDDMYVWQFLAAVGIGASPDQQQRLVIGVKDRVMETVLQSKALPAEMSSVRLGNVNLFMRAIGLDVEMLG</sequence>
<proteinExistence type="inferred from homology"/>
<dbReference type="PANTHER" id="PTHR21551">
    <property type="entry name" value="TOPOISOMERASE II-ASSOCIATED PROTEIN PAT1"/>
    <property type="match status" value="1"/>
</dbReference>
<keyword evidence="10" id="KW-1185">Reference proteome</keyword>
<dbReference type="HOGENOM" id="CLU_012622_1_0_1"/>
<name>A0A072P0M8_9EURO</name>
<evidence type="ECO:0000256" key="2">
    <source>
        <dbReference type="ARBA" id="ARBA00004201"/>
    </source>
</evidence>
<reference evidence="9 10" key="1">
    <citation type="submission" date="2013-03" db="EMBL/GenBank/DDBJ databases">
        <title>The Genome Sequence of Exophiala aquamarina CBS 119918.</title>
        <authorList>
            <consortium name="The Broad Institute Genomics Platform"/>
            <person name="Cuomo C."/>
            <person name="de Hoog S."/>
            <person name="Gorbushina A."/>
            <person name="Walker B."/>
            <person name="Young S.K."/>
            <person name="Zeng Q."/>
            <person name="Gargeya S."/>
            <person name="Fitzgerald M."/>
            <person name="Haas B."/>
            <person name="Abouelleil A."/>
            <person name="Allen A.W."/>
            <person name="Alvarado L."/>
            <person name="Arachchi H.M."/>
            <person name="Berlin A.M."/>
            <person name="Chapman S.B."/>
            <person name="Gainer-Dewar J."/>
            <person name="Goldberg J."/>
            <person name="Griggs A."/>
            <person name="Gujja S."/>
            <person name="Hansen M."/>
            <person name="Howarth C."/>
            <person name="Imamovic A."/>
            <person name="Ireland A."/>
            <person name="Larimer J."/>
            <person name="McCowan C."/>
            <person name="Murphy C."/>
            <person name="Pearson M."/>
            <person name="Poon T.W."/>
            <person name="Priest M."/>
            <person name="Roberts A."/>
            <person name="Saif S."/>
            <person name="Shea T."/>
            <person name="Sisk P."/>
            <person name="Sykes S."/>
            <person name="Wortman J."/>
            <person name="Nusbaum C."/>
            <person name="Birren B."/>
        </authorList>
    </citation>
    <scope>NUCLEOTIDE SEQUENCE [LARGE SCALE GENOMIC DNA]</scope>
    <source>
        <strain evidence="9 10">CBS 119918</strain>
    </source>
</reference>
<feature type="region of interest" description="Disordered" evidence="7">
    <location>
        <begin position="483"/>
        <end position="503"/>
    </location>
</feature>
<evidence type="ECO:0000256" key="1">
    <source>
        <dbReference type="ARBA" id="ARBA00004123"/>
    </source>
</evidence>
<evidence type="ECO:0000313" key="9">
    <source>
        <dbReference type="EMBL" id="KEF53386.1"/>
    </source>
</evidence>
<feature type="domain" description="mRNA decay factor PAT1" evidence="8">
    <location>
        <begin position="1"/>
        <end position="805"/>
    </location>
</feature>
<dbReference type="PANTHER" id="PTHR21551:SF0">
    <property type="entry name" value="PROTEIN ASSOCIATED WITH TOPO II RELATED-1, ISOFORM A"/>
    <property type="match status" value="1"/>
</dbReference>
<evidence type="ECO:0000256" key="6">
    <source>
        <dbReference type="ARBA" id="ARBA00023242"/>
    </source>
</evidence>
<feature type="compositionally biased region" description="Low complexity" evidence="7">
    <location>
        <begin position="79"/>
        <end position="88"/>
    </location>
</feature>
<dbReference type="OrthoDB" id="74835at2759"/>
<accession>A0A072P0M8</accession>
<organism evidence="9 10">
    <name type="scientific">Exophiala aquamarina CBS 119918</name>
    <dbReference type="NCBI Taxonomy" id="1182545"/>
    <lineage>
        <taxon>Eukaryota</taxon>
        <taxon>Fungi</taxon>
        <taxon>Dikarya</taxon>
        <taxon>Ascomycota</taxon>
        <taxon>Pezizomycotina</taxon>
        <taxon>Eurotiomycetes</taxon>
        <taxon>Chaetothyriomycetidae</taxon>
        <taxon>Chaetothyriales</taxon>
        <taxon>Herpotrichiellaceae</taxon>
        <taxon>Exophiala</taxon>
    </lineage>
</organism>
<evidence type="ECO:0000256" key="4">
    <source>
        <dbReference type="ARBA" id="ARBA00022490"/>
    </source>
</evidence>
<comment type="caution">
    <text evidence="9">The sequence shown here is derived from an EMBL/GenBank/DDBJ whole genome shotgun (WGS) entry which is preliminary data.</text>
</comment>
<feature type="compositionally biased region" description="Pro residues" evidence="7">
    <location>
        <begin position="210"/>
        <end position="252"/>
    </location>
</feature>
<comment type="similarity">
    <text evidence="3">Belongs to the PAT1 family.</text>
</comment>
<protein>
    <recommendedName>
        <fullName evidence="8">mRNA decay factor PAT1 domain-containing protein</fullName>
    </recommendedName>
</protein>
<feature type="compositionally biased region" description="Polar residues" evidence="7">
    <location>
        <begin position="281"/>
        <end position="298"/>
    </location>
</feature>
<feature type="compositionally biased region" description="Polar residues" evidence="7">
    <location>
        <begin position="154"/>
        <end position="163"/>
    </location>
</feature>
<evidence type="ECO:0000259" key="8">
    <source>
        <dbReference type="Pfam" id="PF09770"/>
    </source>
</evidence>
<evidence type="ECO:0000313" key="10">
    <source>
        <dbReference type="Proteomes" id="UP000027920"/>
    </source>
</evidence>
<dbReference type="Proteomes" id="UP000027920">
    <property type="component" value="Unassembled WGS sequence"/>
</dbReference>
<dbReference type="VEuPathDB" id="FungiDB:A1O9_10361"/>
<evidence type="ECO:0000256" key="5">
    <source>
        <dbReference type="ARBA" id="ARBA00022884"/>
    </source>
</evidence>
<dbReference type="InterPro" id="IPR039900">
    <property type="entry name" value="Pat1-like"/>
</dbReference>
<comment type="subcellular location">
    <subcellularLocation>
        <location evidence="2">Cytoplasm</location>
        <location evidence="2">P-body</location>
    </subcellularLocation>
    <subcellularLocation>
        <location evidence="1">Nucleus</location>
    </subcellularLocation>
</comment>
<feature type="compositionally biased region" description="Polar residues" evidence="7">
    <location>
        <begin position="490"/>
        <end position="502"/>
    </location>
</feature>
<dbReference type="STRING" id="1182545.A0A072P0M8"/>
<feature type="compositionally biased region" description="Low complexity" evidence="7">
    <location>
        <begin position="299"/>
        <end position="316"/>
    </location>
</feature>
<keyword evidence="6" id="KW-0539">Nucleus</keyword>
<dbReference type="Pfam" id="PF09770">
    <property type="entry name" value="PAT1"/>
    <property type="match status" value="1"/>
</dbReference>
<feature type="region of interest" description="Disordered" evidence="7">
    <location>
        <begin position="1"/>
        <end position="23"/>
    </location>
</feature>
<dbReference type="GO" id="GO:0033962">
    <property type="term" value="P:P-body assembly"/>
    <property type="evidence" value="ECO:0007669"/>
    <property type="project" value="TreeGrafter"/>
</dbReference>
<keyword evidence="5" id="KW-0694">RNA-binding</keyword>
<evidence type="ECO:0000256" key="7">
    <source>
        <dbReference type="SAM" id="MobiDB-lite"/>
    </source>
</evidence>
<feature type="region of interest" description="Disordered" evidence="7">
    <location>
        <begin position="59"/>
        <end position="88"/>
    </location>
</feature>
<dbReference type="RefSeq" id="XP_013255976.1">
    <property type="nucleotide sequence ID" value="XM_013400522.1"/>
</dbReference>
<dbReference type="EMBL" id="AMGV01000013">
    <property type="protein sequence ID" value="KEF53386.1"/>
    <property type="molecule type" value="Genomic_DNA"/>
</dbReference>
<keyword evidence="4" id="KW-0963">Cytoplasm</keyword>
<feature type="region of interest" description="Disordered" evidence="7">
    <location>
        <begin position="117"/>
        <end position="317"/>
    </location>
</feature>
<dbReference type="GO" id="GO:0005634">
    <property type="term" value="C:nucleus"/>
    <property type="evidence" value="ECO:0007669"/>
    <property type="project" value="UniProtKB-SubCell"/>
</dbReference>
<dbReference type="GeneID" id="25285265"/>
<dbReference type="GO" id="GO:0000290">
    <property type="term" value="P:deadenylation-dependent decapping of nuclear-transcribed mRNA"/>
    <property type="evidence" value="ECO:0007669"/>
    <property type="project" value="EnsemblFungi"/>
</dbReference>
<dbReference type="AlphaFoldDB" id="A0A072P0M8"/>
<dbReference type="GO" id="GO:0003723">
    <property type="term" value="F:RNA binding"/>
    <property type="evidence" value="ECO:0007669"/>
    <property type="project" value="UniProtKB-KW"/>
</dbReference>
<dbReference type="InterPro" id="IPR019167">
    <property type="entry name" value="PAT1_dom"/>
</dbReference>
<evidence type="ECO:0000256" key="3">
    <source>
        <dbReference type="ARBA" id="ARBA00009138"/>
    </source>
</evidence>